<dbReference type="Gene3D" id="3.30.70.1070">
    <property type="entry name" value="Sporulation related repeat"/>
    <property type="match status" value="1"/>
</dbReference>
<evidence type="ECO:0000259" key="2">
    <source>
        <dbReference type="PROSITE" id="PS51724"/>
    </source>
</evidence>
<keyword evidence="4" id="KW-1185">Reference proteome</keyword>
<dbReference type="GO" id="GO:0042834">
    <property type="term" value="F:peptidoglycan binding"/>
    <property type="evidence" value="ECO:0007669"/>
    <property type="project" value="InterPro"/>
</dbReference>
<accession>A0A1H4GY95</accession>
<dbReference type="STRING" id="525918.SAMN05660964_03808"/>
<dbReference type="InterPro" id="IPR007730">
    <property type="entry name" value="SPOR-like_dom"/>
</dbReference>
<dbReference type="Proteomes" id="UP000199397">
    <property type="component" value="Unassembled WGS sequence"/>
</dbReference>
<proteinExistence type="predicted"/>
<feature type="domain" description="SPOR" evidence="2">
    <location>
        <begin position="57"/>
        <end position="142"/>
    </location>
</feature>
<name>A0A1H4GY95_9GAMM</name>
<feature type="signal peptide" evidence="1">
    <location>
        <begin position="1"/>
        <end position="18"/>
    </location>
</feature>
<keyword evidence="1" id="KW-0732">Signal</keyword>
<organism evidence="3 4">
    <name type="scientific">Thiothrix caldifontis</name>
    <dbReference type="NCBI Taxonomy" id="525918"/>
    <lineage>
        <taxon>Bacteria</taxon>
        <taxon>Pseudomonadati</taxon>
        <taxon>Pseudomonadota</taxon>
        <taxon>Gammaproteobacteria</taxon>
        <taxon>Thiotrichales</taxon>
        <taxon>Thiotrichaceae</taxon>
        <taxon>Thiothrix</taxon>
    </lineage>
</organism>
<dbReference type="SUPFAM" id="SSF110997">
    <property type="entry name" value="Sporulation related repeat"/>
    <property type="match status" value="1"/>
</dbReference>
<protein>
    <submittedName>
        <fullName evidence="3">Sporulation related domain-containing protein</fullName>
    </submittedName>
</protein>
<dbReference type="EMBL" id="FNQP01000054">
    <property type="protein sequence ID" value="SEB14517.1"/>
    <property type="molecule type" value="Genomic_DNA"/>
</dbReference>
<dbReference type="PROSITE" id="PS51724">
    <property type="entry name" value="SPOR"/>
    <property type="match status" value="1"/>
</dbReference>
<sequence>MKYLIAAILLFTTTHSYADCVFGLDNVSNVGGVKDILRCLQDEINAIKGEESDNQTPTNNRRYTIQIMATSNASHAKEVQETFKTFGYDSFIKPSLNTANKNKPIWYKVMVGNYQWESEAAQNKSTLILNHPLYKDSFVTSIVFNND</sequence>
<dbReference type="InterPro" id="IPR036680">
    <property type="entry name" value="SPOR-like_sf"/>
</dbReference>
<dbReference type="AlphaFoldDB" id="A0A1H4GY95"/>
<gene>
    <name evidence="3" type="ORF">SAMN05660964_03808</name>
</gene>
<evidence type="ECO:0000256" key="1">
    <source>
        <dbReference type="SAM" id="SignalP"/>
    </source>
</evidence>
<feature type="chain" id="PRO_5011622010" evidence="1">
    <location>
        <begin position="19"/>
        <end position="147"/>
    </location>
</feature>
<dbReference type="RefSeq" id="WP_093071192.1">
    <property type="nucleotide sequence ID" value="NZ_FNQP01000054.1"/>
</dbReference>
<evidence type="ECO:0000313" key="4">
    <source>
        <dbReference type="Proteomes" id="UP000199397"/>
    </source>
</evidence>
<reference evidence="3 4" key="1">
    <citation type="submission" date="2016-10" db="EMBL/GenBank/DDBJ databases">
        <authorList>
            <person name="de Groot N.N."/>
        </authorList>
    </citation>
    <scope>NUCLEOTIDE SEQUENCE [LARGE SCALE GENOMIC DNA]</scope>
    <source>
        <strain evidence="3 4">DSM 21228</strain>
    </source>
</reference>
<dbReference type="Pfam" id="PF05036">
    <property type="entry name" value="SPOR"/>
    <property type="match status" value="1"/>
</dbReference>
<evidence type="ECO:0000313" key="3">
    <source>
        <dbReference type="EMBL" id="SEB14517.1"/>
    </source>
</evidence>